<comment type="caution">
    <text evidence="1">The sequence shown here is derived from an EMBL/GenBank/DDBJ whole genome shotgun (WGS) entry which is preliminary data.</text>
</comment>
<dbReference type="EMBL" id="JAAAUY010000308">
    <property type="protein sequence ID" value="KAF9331671.1"/>
    <property type="molecule type" value="Genomic_DNA"/>
</dbReference>
<evidence type="ECO:0000313" key="1">
    <source>
        <dbReference type="EMBL" id="KAF9331671.1"/>
    </source>
</evidence>
<dbReference type="AlphaFoldDB" id="A0A9P5SN00"/>
<accession>A0A9P5SN00</accession>
<gene>
    <name evidence="1" type="ORF">BG006_005479</name>
</gene>
<sequence length="116" mass="12728">MWTEQPVEEYQPKGIKKFCALIEVELVMPICFETYGRLSTGGLILNINTDYLLQQTASGELALHALNGEVNASHVSADVFHANTIISPIRIDSVHRAPMVSPWMSGSAVCWARLGA</sequence>
<protein>
    <submittedName>
        <fullName evidence="1">Uncharacterized protein</fullName>
    </submittedName>
</protein>
<name>A0A9P5SN00_9FUNG</name>
<organism evidence="1 2">
    <name type="scientific">Podila minutissima</name>
    <dbReference type="NCBI Taxonomy" id="64525"/>
    <lineage>
        <taxon>Eukaryota</taxon>
        <taxon>Fungi</taxon>
        <taxon>Fungi incertae sedis</taxon>
        <taxon>Mucoromycota</taxon>
        <taxon>Mortierellomycotina</taxon>
        <taxon>Mortierellomycetes</taxon>
        <taxon>Mortierellales</taxon>
        <taxon>Mortierellaceae</taxon>
        <taxon>Podila</taxon>
    </lineage>
</organism>
<proteinExistence type="predicted"/>
<keyword evidence="2" id="KW-1185">Reference proteome</keyword>
<dbReference type="Proteomes" id="UP000696485">
    <property type="component" value="Unassembled WGS sequence"/>
</dbReference>
<reference evidence="1" key="1">
    <citation type="journal article" date="2020" name="Fungal Divers.">
        <title>Resolving the Mortierellaceae phylogeny through synthesis of multi-gene phylogenetics and phylogenomics.</title>
        <authorList>
            <person name="Vandepol N."/>
            <person name="Liber J."/>
            <person name="Desiro A."/>
            <person name="Na H."/>
            <person name="Kennedy M."/>
            <person name="Barry K."/>
            <person name="Grigoriev I.V."/>
            <person name="Miller A.N."/>
            <person name="O'Donnell K."/>
            <person name="Stajich J.E."/>
            <person name="Bonito G."/>
        </authorList>
    </citation>
    <scope>NUCLEOTIDE SEQUENCE</scope>
    <source>
        <strain evidence="1">NVP1</strain>
    </source>
</reference>
<evidence type="ECO:0000313" key="2">
    <source>
        <dbReference type="Proteomes" id="UP000696485"/>
    </source>
</evidence>